<protein>
    <submittedName>
        <fullName evidence="1">Uncharacterized protein</fullName>
    </submittedName>
</protein>
<accession>A0A8J2NZ86</accession>
<comment type="caution">
    <text evidence="1">The sequence shown here is derived from an EMBL/GenBank/DDBJ whole genome shotgun (WGS) entry which is preliminary data.</text>
</comment>
<dbReference type="EMBL" id="CAJVCH010129909">
    <property type="protein sequence ID" value="CAG7726035.1"/>
    <property type="molecule type" value="Genomic_DNA"/>
</dbReference>
<feature type="non-terminal residue" evidence="1">
    <location>
        <position position="27"/>
    </location>
</feature>
<organism evidence="1 2">
    <name type="scientific">Allacma fusca</name>
    <dbReference type="NCBI Taxonomy" id="39272"/>
    <lineage>
        <taxon>Eukaryota</taxon>
        <taxon>Metazoa</taxon>
        <taxon>Ecdysozoa</taxon>
        <taxon>Arthropoda</taxon>
        <taxon>Hexapoda</taxon>
        <taxon>Collembola</taxon>
        <taxon>Symphypleona</taxon>
        <taxon>Sminthuridae</taxon>
        <taxon>Allacma</taxon>
    </lineage>
</organism>
<dbReference type="Proteomes" id="UP000708208">
    <property type="component" value="Unassembled WGS sequence"/>
</dbReference>
<dbReference type="AlphaFoldDB" id="A0A8J2NZ86"/>
<reference evidence="1" key="1">
    <citation type="submission" date="2021-06" db="EMBL/GenBank/DDBJ databases">
        <authorList>
            <person name="Hodson N. C."/>
            <person name="Mongue J. A."/>
            <person name="Jaron S. K."/>
        </authorList>
    </citation>
    <scope>NUCLEOTIDE SEQUENCE</scope>
</reference>
<sequence>MKIEEFVEDVQKLIDEESSGSAAAEGR</sequence>
<name>A0A8J2NZ86_9HEXA</name>
<proteinExistence type="predicted"/>
<gene>
    <name evidence="1" type="ORF">AFUS01_LOCUS14966</name>
</gene>
<evidence type="ECO:0000313" key="1">
    <source>
        <dbReference type="EMBL" id="CAG7726035.1"/>
    </source>
</evidence>
<keyword evidence="2" id="KW-1185">Reference proteome</keyword>
<evidence type="ECO:0000313" key="2">
    <source>
        <dbReference type="Proteomes" id="UP000708208"/>
    </source>
</evidence>